<dbReference type="EMBL" id="CP031422">
    <property type="protein sequence ID" value="AZS40850.1"/>
    <property type="molecule type" value="Genomic_DNA"/>
</dbReference>
<feature type="compositionally biased region" description="Low complexity" evidence="1">
    <location>
        <begin position="38"/>
        <end position="51"/>
    </location>
</feature>
<reference evidence="2 3" key="1">
    <citation type="submission" date="2018-08" db="EMBL/GenBank/DDBJ databases">
        <title>Microbacterium oxydans strain HG3.</title>
        <authorList>
            <person name="ORTET P."/>
        </authorList>
    </citation>
    <scope>NUCLEOTIDE SEQUENCE [LARGE SCALE GENOMIC DNA]</scope>
    <source>
        <strain evidence="2 3">HG3</strain>
    </source>
</reference>
<gene>
    <name evidence="2" type="ORF">CVS54_02194</name>
</gene>
<dbReference type="Proteomes" id="UP000274841">
    <property type="component" value="Chromosome"/>
</dbReference>
<evidence type="ECO:0008006" key="4">
    <source>
        <dbReference type="Google" id="ProtNLM"/>
    </source>
</evidence>
<dbReference type="RefSeq" id="WP_127012292.1">
    <property type="nucleotide sequence ID" value="NZ_CP031422.1"/>
</dbReference>
<proteinExistence type="predicted"/>
<evidence type="ECO:0000313" key="3">
    <source>
        <dbReference type="Proteomes" id="UP000274841"/>
    </source>
</evidence>
<protein>
    <recommendedName>
        <fullName evidence="4">Lipoprotein</fullName>
    </recommendedName>
</protein>
<evidence type="ECO:0000313" key="2">
    <source>
        <dbReference type="EMBL" id="AZS40850.1"/>
    </source>
</evidence>
<dbReference type="KEGG" id="moy:CVS54_02194"/>
<accession>A0A3Q9J4I0</accession>
<name>A0A3Q9J4I0_9MICO</name>
<evidence type="ECO:0000256" key="1">
    <source>
        <dbReference type="SAM" id="MobiDB-lite"/>
    </source>
</evidence>
<sequence>MIRARAAELILLTALATSGLTGCTGGATPAPSDSREVSPSQTPSDSPSPTTEARVEVATDPSTWVIDDAGVGPIEIGGDFASTLDGLAPGWTNDAVDCSWSAWWTASDSAYGMSFVRGTESPSAPIREISVSSTSESLEGVPGPQTMTGLGVGATRDDLLAAYPAAQQGTSTIGSDSWIMLPSETDAHVFFAFREGADTAWDVTVTTGAEPSYEVCG</sequence>
<dbReference type="AlphaFoldDB" id="A0A3Q9J4I0"/>
<organism evidence="2 3">
    <name type="scientific">Microbacterium oxydans</name>
    <dbReference type="NCBI Taxonomy" id="82380"/>
    <lineage>
        <taxon>Bacteria</taxon>
        <taxon>Bacillati</taxon>
        <taxon>Actinomycetota</taxon>
        <taxon>Actinomycetes</taxon>
        <taxon>Micrococcales</taxon>
        <taxon>Microbacteriaceae</taxon>
        <taxon>Microbacterium</taxon>
    </lineage>
</organism>
<feature type="region of interest" description="Disordered" evidence="1">
    <location>
        <begin position="22"/>
        <end position="59"/>
    </location>
</feature>
<dbReference type="PROSITE" id="PS51257">
    <property type="entry name" value="PROKAR_LIPOPROTEIN"/>
    <property type="match status" value="1"/>
</dbReference>